<evidence type="ECO:0000256" key="10">
    <source>
        <dbReference type="PIRNR" id="PIRNR015601"/>
    </source>
</evidence>
<dbReference type="InterPro" id="IPR006700">
    <property type="entry name" value="RsmE"/>
</dbReference>
<evidence type="ECO:0000256" key="9">
    <source>
        <dbReference type="ARBA" id="ARBA00047944"/>
    </source>
</evidence>
<dbReference type="Proteomes" id="UP000033882">
    <property type="component" value="Unassembled WGS sequence"/>
</dbReference>
<evidence type="ECO:0000256" key="5">
    <source>
        <dbReference type="ARBA" id="ARBA00022603"/>
    </source>
</evidence>
<comment type="caution">
    <text evidence="13">The sequence shown here is derived from an EMBL/GenBank/DDBJ whole genome shotgun (WGS) entry which is preliminary data.</text>
</comment>
<evidence type="ECO:0000259" key="12">
    <source>
        <dbReference type="Pfam" id="PF20260"/>
    </source>
</evidence>
<evidence type="ECO:0000256" key="7">
    <source>
        <dbReference type="ARBA" id="ARBA00022691"/>
    </source>
</evidence>
<dbReference type="GO" id="GO:0070042">
    <property type="term" value="F:rRNA (uridine-N3-)-methyltransferase activity"/>
    <property type="evidence" value="ECO:0007669"/>
    <property type="project" value="TreeGrafter"/>
</dbReference>
<evidence type="ECO:0000313" key="13">
    <source>
        <dbReference type="EMBL" id="KKU89410.1"/>
    </source>
</evidence>
<dbReference type="Pfam" id="PF20260">
    <property type="entry name" value="PUA_4"/>
    <property type="match status" value="1"/>
</dbReference>
<name>A0A0G1X4Q5_9BACT</name>
<sequence length="233" mass="25728">MRLHRFIGDFDCAQSSLLLVDPDVVNQILRVLRLGVGDRLILGDGNGNECIVEITDRQKNALAVAVIERLVNTNDPVVTGVLYCAIFKRENFELVVQKATEIGIAEIVPVLTQRTIKLDIKEERLRKIIAEAVEQSGRARVPVLHTPMTLEFALADAKRNDINLFFDLSDTPVTDVSLHGYMRRGMFVGPEGGWTEDETEKARVAGCSIVSFGALTFRGETAAIIASYVGTRD</sequence>
<comment type="function">
    <text evidence="8 10">Specifically methylates the N3 position of the uracil ring of uridine 1498 (m3U1498) in 16S rRNA. Acts on the fully assembled 30S ribosomal subunit.</text>
</comment>
<keyword evidence="7 10" id="KW-0949">S-adenosyl-L-methionine</keyword>
<dbReference type="EMBL" id="LCPB01000014">
    <property type="protein sequence ID" value="KKU89410.1"/>
    <property type="molecule type" value="Genomic_DNA"/>
</dbReference>
<keyword evidence="3 10" id="KW-0963">Cytoplasm</keyword>
<dbReference type="InterPro" id="IPR015947">
    <property type="entry name" value="PUA-like_sf"/>
</dbReference>
<feature type="domain" description="Ribosomal RNA small subunit methyltransferase E methyltransferase" evidence="11">
    <location>
        <begin position="81"/>
        <end position="226"/>
    </location>
</feature>
<protein>
    <recommendedName>
        <fullName evidence="10">Ribosomal RNA small subunit methyltransferase E</fullName>
        <ecNumber evidence="10">2.1.1.193</ecNumber>
    </recommendedName>
</protein>
<dbReference type="PIRSF" id="PIRSF015601">
    <property type="entry name" value="MTase_slr0722"/>
    <property type="match status" value="1"/>
</dbReference>
<evidence type="ECO:0000313" key="14">
    <source>
        <dbReference type="Proteomes" id="UP000033882"/>
    </source>
</evidence>
<dbReference type="Gene3D" id="3.40.1280.10">
    <property type="match status" value="1"/>
</dbReference>
<gene>
    <name evidence="13" type="ORF">UY19_C0014G0010</name>
</gene>
<keyword evidence="5 10" id="KW-0489">Methyltransferase</keyword>
<dbReference type="NCBIfam" id="TIGR00046">
    <property type="entry name" value="RsmE family RNA methyltransferase"/>
    <property type="match status" value="1"/>
</dbReference>
<keyword evidence="6 10" id="KW-0808">Transferase</keyword>
<evidence type="ECO:0000256" key="3">
    <source>
        <dbReference type="ARBA" id="ARBA00022490"/>
    </source>
</evidence>
<dbReference type="InterPro" id="IPR046886">
    <property type="entry name" value="RsmE_MTase_dom"/>
</dbReference>
<keyword evidence="4 10" id="KW-0698">rRNA processing</keyword>
<evidence type="ECO:0000256" key="1">
    <source>
        <dbReference type="ARBA" id="ARBA00004496"/>
    </source>
</evidence>
<dbReference type="Pfam" id="PF04452">
    <property type="entry name" value="Methyltrans_RNA"/>
    <property type="match status" value="1"/>
</dbReference>
<dbReference type="PANTHER" id="PTHR30027:SF3">
    <property type="entry name" value="16S RRNA (URACIL(1498)-N(3))-METHYLTRANSFERASE"/>
    <property type="match status" value="1"/>
</dbReference>
<dbReference type="PANTHER" id="PTHR30027">
    <property type="entry name" value="RIBOSOMAL RNA SMALL SUBUNIT METHYLTRANSFERASE E"/>
    <property type="match status" value="1"/>
</dbReference>
<organism evidence="13 14">
    <name type="scientific">Candidatus Wolfebacteria bacterium GW2011_GWA2_47_9b</name>
    <dbReference type="NCBI Taxonomy" id="1619005"/>
    <lineage>
        <taxon>Bacteria</taxon>
        <taxon>Candidatus Wolfeibacteriota</taxon>
    </lineage>
</organism>
<comment type="subcellular location">
    <subcellularLocation>
        <location evidence="1 10">Cytoplasm</location>
    </subcellularLocation>
</comment>
<reference evidence="13 14" key="1">
    <citation type="journal article" date="2015" name="Nature">
        <title>rRNA introns, odd ribosomes, and small enigmatic genomes across a large radiation of phyla.</title>
        <authorList>
            <person name="Brown C.T."/>
            <person name="Hug L.A."/>
            <person name="Thomas B.C."/>
            <person name="Sharon I."/>
            <person name="Castelle C.J."/>
            <person name="Singh A."/>
            <person name="Wilkins M.J."/>
            <person name="Williams K.H."/>
            <person name="Banfield J.F."/>
        </authorList>
    </citation>
    <scope>NUCLEOTIDE SEQUENCE [LARGE SCALE GENOMIC DNA]</scope>
</reference>
<dbReference type="InterPro" id="IPR046887">
    <property type="entry name" value="RsmE_PUA-like"/>
</dbReference>
<dbReference type="SUPFAM" id="SSF88697">
    <property type="entry name" value="PUA domain-like"/>
    <property type="match status" value="1"/>
</dbReference>
<dbReference type="EC" id="2.1.1.193" evidence="10"/>
<dbReference type="GO" id="GO:0005737">
    <property type="term" value="C:cytoplasm"/>
    <property type="evidence" value="ECO:0007669"/>
    <property type="project" value="UniProtKB-SubCell"/>
</dbReference>
<proteinExistence type="inferred from homology"/>
<accession>A0A0G1X4Q5</accession>
<dbReference type="SUPFAM" id="SSF75217">
    <property type="entry name" value="alpha/beta knot"/>
    <property type="match status" value="1"/>
</dbReference>
<dbReference type="CDD" id="cd18084">
    <property type="entry name" value="RsmE-like"/>
    <property type="match status" value="1"/>
</dbReference>
<dbReference type="InterPro" id="IPR029026">
    <property type="entry name" value="tRNA_m1G_MTases_N"/>
</dbReference>
<evidence type="ECO:0000256" key="8">
    <source>
        <dbReference type="ARBA" id="ARBA00025699"/>
    </source>
</evidence>
<feature type="domain" description="Ribosomal RNA small subunit methyltransferase E PUA-like" evidence="12">
    <location>
        <begin position="28"/>
        <end position="65"/>
    </location>
</feature>
<evidence type="ECO:0000256" key="2">
    <source>
        <dbReference type="ARBA" id="ARBA00005528"/>
    </source>
</evidence>
<dbReference type="InterPro" id="IPR029028">
    <property type="entry name" value="Alpha/beta_knot_MTases"/>
</dbReference>
<evidence type="ECO:0000256" key="4">
    <source>
        <dbReference type="ARBA" id="ARBA00022552"/>
    </source>
</evidence>
<dbReference type="GO" id="GO:0070475">
    <property type="term" value="P:rRNA base methylation"/>
    <property type="evidence" value="ECO:0007669"/>
    <property type="project" value="TreeGrafter"/>
</dbReference>
<dbReference type="AlphaFoldDB" id="A0A0G1X4Q5"/>
<evidence type="ECO:0000256" key="6">
    <source>
        <dbReference type="ARBA" id="ARBA00022679"/>
    </source>
</evidence>
<comment type="catalytic activity">
    <reaction evidence="9 10">
        <text>uridine(1498) in 16S rRNA + S-adenosyl-L-methionine = N(3)-methyluridine(1498) in 16S rRNA + S-adenosyl-L-homocysteine + H(+)</text>
        <dbReference type="Rhea" id="RHEA:42920"/>
        <dbReference type="Rhea" id="RHEA-COMP:10283"/>
        <dbReference type="Rhea" id="RHEA-COMP:10284"/>
        <dbReference type="ChEBI" id="CHEBI:15378"/>
        <dbReference type="ChEBI" id="CHEBI:57856"/>
        <dbReference type="ChEBI" id="CHEBI:59789"/>
        <dbReference type="ChEBI" id="CHEBI:65315"/>
        <dbReference type="ChEBI" id="CHEBI:74502"/>
        <dbReference type="EC" id="2.1.1.193"/>
    </reaction>
</comment>
<comment type="similarity">
    <text evidence="2 10">Belongs to the RNA methyltransferase RsmE family.</text>
</comment>
<evidence type="ECO:0000259" key="11">
    <source>
        <dbReference type="Pfam" id="PF04452"/>
    </source>
</evidence>